<dbReference type="SUPFAM" id="SSF55874">
    <property type="entry name" value="ATPase domain of HSP90 chaperone/DNA topoisomerase II/histidine kinase"/>
    <property type="match status" value="1"/>
</dbReference>
<evidence type="ECO:0000256" key="1">
    <source>
        <dbReference type="ARBA" id="ARBA00000085"/>
    </source>
</evidence>
<dbReference type="SMART" id="SM00387">
    <property type="entry name" value="HATPase_c"/>
    <property type="match status" value="1"/>
</dbReference>
<accession>A0A0F5V7G0</accession>
<evidence type="ECO:0000256" key="4">
    <source>
        <dbReference type="ARBA" id="ARBA00022553"/>
    </source>
</evidence>
<dbReference type="Gene3D" id="3.30.565.10">
    <property type="entry name" value="Histidine kinase-like ATPase, C-terminal domain"/>
    <property type="match status" value="1"/>
</dbReference>
<keyword evidence="6 10" id="KW-0812">Transmembrane</keyword>
<feature type="transmembrane region" description="Helical" evidence="10">
    <location>
        <begin position="17"/>
        <end position="36"/>
    </location>
</feature>
<dbReference type="Pfam" id="PF02518">
    <property type="entry name" value="HATPase_c"/>
    <property type="match status" value="1"/>
</dbReference>
<dbReference type="InterPro" id="IPR036890">
    <property type="entry name" value="HATPase_C_sf"/>
</dbReference>
<evidence type="ECO:0000256" key="10">
    <source>
        <dbReference type="SAM" id="Phobius"/>
    </source>
</evidence>
<keyword evidence="7" id="KW-0418">Kinase</keyword>
<keyword evidence="8 10" id="KW-1133">Transmembrane helix</keyword>
<keyword evidence="5" id="KW-0808">Transferase</keyword>
<dbReference type="PROSITE" id="PS50109">
    <property type="entry name" value="HIS_KIN"/>
    <property type="match status" value="1"/>
</dbReference>
<feature type="transmembrane region" description="Helical" evidence="10">
    <location>
        <begin position="180"/>
        <end position="204"/>
    </location>
</feature>
<reference evidence="12 13" key="1">
    <citation type="submission" date="2014-12" db="EMBL/GenBank/DDBJ databases">
        <title>Mercury Reductase activity and rhizosphere competence traits in the genome of root associated Photobacterium halotolerans MELD1.</title>
        <authorList>
            <person name="Mathew D.C."/>
            <person name="Huang C.-C."/>
        </authorList>
    </citation>
    <scope>NUCLEOTIDE SEQUENCE [LARGE SCALE GENOMIC DNA]</scope>
    <source>
        <strain evidence="12 13">MELD1</strain>
    </source>
</reference>
<evidence type="ECO:0000259" key="11">
    <source>
        <dbReference type="PROSITE" id="PS50109"/>
    </source>
</evidence>
<comment type="caution">
    <text evidence="12">The sequence shown here is derived from an EMBL/GenBank/DDBJ whole genome shotgun (WGS) entry which is preliminary data.</text>
</comment>
<organism evidence="12 13">
    <name type="scientific">Photobacterium halotolerans</name>
    <dbReference type="NCBI Taxonomy" id="265726"/>
    <lineage>
        <taxon>Bacteria</taxon>
        <taxon>Pseudomonadati</taxon>
        <taxon>Pseudomonadota</taxon>
        <taxon>Gammaproteobacteria</taxon>
        <taxon>Vibrionales</taxon>
        <taxon>Vibrionaceae</taxon>
        <taxon>Photobacterium</taxon>
    </lineage>
</organism>
<evidence type="ECO:0000313" key="12">
    <source>
        <dbReference type="EMBL" id="KKC98048.1"/>
    </source>
</evidence>
<dbReference type="Gene3D" id="1.10.287.130">
    <property type="match status" value="1"/>
</dbReference>
<proteinExistence type="predicted"/>
<dbReference type="SUPFAM" id="SSF47384">
    <property type="entry name" value="Homodimeric domain of signal transducing histidine kinase"/>
    <property type="match status" value="1"/>
</dbReference>
<dbReference type="Pfam" id="PF08521">
    <property type="entry name" value="2CSK_N"/>
    <property type="match status" value="1"/>
</dbReference>
<keyword evidence="4" id="KW-0597">Phosphoprotein</keyword>
<dbReference type="PATRIC" id="fig|265726.11.peg.2897"/>
<dbReference type="InterPro" id="IPR003594">
    <property type="entry name" value="HATPase_dom"/>
</dbReference>
<dbReference type="InterPro" id="IPR003661">
    <property type="entry name" value="HisK_dim/P_dom"/>
</dbReference>
<keyword evidence="9 10" id="KW-0472">Membrane</keyword>
<dbReference type="InterPro" id="IPR050428">
    <property type="entry name" value="TCS_sensor_his_kinase"/>
</dbReference>
<evidence type="ECO:0000256" key="5">
    <source>
        <dbReference type="ARBA" id="ARBA00022679"/>
    </source>
</evidence>
<dbReference type="STRING" id="265726.KY46_20455"/>
<comment type="subcellular location">
    <subcellularLocation>
        <location evidence="2">Membrane</location>
    </subcellularLocation>
</comment>
<dbReference type="InterPro" id="IPR036097">
    <property type="entry name" value="HisK_dim/P_sf"/>
</dbReference>
<feature type="domain" description="Histidine kinase" evidence="11">
    <location>
        <begin position="260"/>
        <end position="472"/>
    </location>
</feature>
<dbReference type="OrthoDB" id="9804645at2"/>
<dbReference type="RefSeq" id="WP_046222444.1">
    <property type="nucleotide sequence ID" value="NZ_JWYV01000027.1"/>
</dbReference>
<dbReference type="InterPro" id="IPR005467">
    <property type="entry name" value="His_kinase_dom"/>
</dbReference>
<evidence type="ECO:0000256" key="9">
    <source>
        <dbReference type="ARBA" id="ARBA00023136"/>
    </source>
</evidence>
<name>A0A0F5V7G0_9GAMM</name>
<keyword evidence="13" id="KW-1185">Reference proteome</keyword>
<dbReference type="GO" id="GO:0000155">
    <property type="term" value="F:phosphorelay sensor kinase activity"/>
    <property type="evidence" value="ECO:0007669"/>
    <property type="project" value="InterPro"/>
</dbReference>
<dbReference type="SMART" id="SM00388">
    <property type="entry name" value="HisKA"/>
    <property type="match status" value="1"/>
</dbReference>
<dbReference type="EC" id="2.7.13.3" evidence="3"/>
<sequence length="477" mass="53322">MIAVPFRFSTRSLRSQLLVYSAGLLLVIGLLALMVVKRFAFETAQSTFDRPLANSALQLLEEVRLEGGELAIDMPFSAFSGLADAPRDKVFYLIATKQQAYVTGYQELLANDTVRQKIQTYTMQLETSPEYFDLKFRGEYLRVALVGRVIYTRNGPQQVLVLVGQTAEARTEWEHQLSDVALKLITAVILCTIIVIVLLIYQVLKPVKLLNQKMMKRSNIDLTPIDLDVPEEVSHLVKSINIFMGQLDETLSNLKNFTSEAAHQLKTPLAGMRVQVELLHSRETTAETERALARVLEACDVLERTIEQLLNQATIKHRYRSIEPQTIHINALVENVCRSLAIQALARDIELSLQQDAQFTIVGDAFGVEQMLLNLIENAIKYSPGGKSVEVEVVRRGSKASIVIRDFGPGIADKDKSLVFERFHRLPGGEQSGTGLGMSIAADVAEHCRALLLLKDTVPNGLTVEIQFPYKTWQEAE</sequence>
<evidence type="ECO:0000256" key="7">
    <source>
        <dbReference type="ARBA" id="ARBA00022777"/>
    </source>
</evidence>
<dbReference type="CDD" id="cd00075">
    <property type="entry name" value="HATPase"/>
    <property type="match status" value="1"/>
</dbReference>
<dbReference type="CDD" id="cd00082">
    <property type="entry name" value="HisKA"/>
    <property type="match status" value="1"/>
</dbReference>
<dbReference type="GO" id="GO:0005886">
    <property type="term" value="C:plasma membrane"/>
    <property type="evidence" value="ECO:0007669"/>
    <property type="project" value="TreeGrafter"/>
</dbReference>
<evidence type="ECO:0000256" key="2">
    <source>
        <dbReference type="ARBA" id="ARBA00004370"/>
    </source>
</evidence>
<evidence type="ECO:0000313" key="13">
    <source>
        <dbReference type="Proteomes" id="UP000033633"/>
    </source>
</evidence>
<dbReference type="PANTHER" id="PTHR45436:SF1">
    <property type="entry name" value="SENSOR PROTEIN QSEC"/>
    <property type="match status" value="1"/>
</dbReference>
<dbReference type="AlphaFoldDB" id="A0A0F5V7G0"/>
<dbReference type="PRINTS" id="PR00344">
    <property type="entry name" value="BCTRLSENSOR"/>
</dbReference>
<dbReference type="Proteomes" id="UP000033633">
    <property type="component" value="Unassembled WGS sequence"/>
</dbReference>
<dbReference type="PANTHER" id="PTHR45436">
    <property type="entry name" value="SENSOR HISTIDINE KINASE YKOH"/>
    <property type="match status" value="1"/>
</dbReference>
<comment type="catalytic activity">
    <reaction evidence="1">
        <text>ATP + protein L-histidine = ADP + protein N-phospho-L-histidine.</text>
        <dbReference type="EC" id="2.7.13.3"/>
    </reaction>
</comment>
<evidence type="ECO:0000256" key="8">
    <source>
        <dbReference type="ARBA" id="ARBA00022989"/>
    </source>
</evidence>
<protein>
    <recommendedName>
        <fullName evidence="3">histidine kinase</fullName>
        <ecNumber evidence="3">2.7.13.3</ecNumber>
    </recommendedName>
</protein>
<dbReference type="Gene3D" id="6.10.340.10">
    <property type="match status" value="1"/>
</dbReference>
<dbReference type="EMBL" id="JWYV01000027">
    <property type="protein sequence ID" value="KKC98048.1"/>
    <property type="molecule type" value="Genomic_DNA"/>
</dbReference>
<dbReference type="Pfam" id="PF00512">
    <property type="entry name" value="HisKA"/>
    <property type="match status" value="1"/>
</dbReference>
<evidence type="ECO:0000256" key="3">
    <source>
        <dbReference type="ARBA" id="ARBA00012438"/>
    </source>
</evidence>
<dbReference type="InterPro" id="IPR004358">
    <property type="entry name" value="Sig_transdc_His_kin-like_C"/>
</dbReference>
<dbReference type="InterPro" id="IPR013727">
    <property type="entry name" value="2CSK_N"/>
</dbReference>
<evidence type="ECO:0000256" key="6">
    <source>
        <dbReference type="ARBA" id="ARBA00022692"/>
    </source>
</evidence>
<gene>
    <name evidence="12" type="ORF">KY46_20455</name>
</gene>